<evidence type="ECO:0008006" key="3">
    <source>
        <dbReference type="Google" id="ProtNLM"/>
    </source>
</evidence>
<name>A0ABW3K216_9BACT</name>
<accession>A0ABW3K216</accession>
<keyword evidence="2" id="KW-1185">Reference proteome</keyword>
<protein>
    <recommendedName>
        <fullName evidence="3">Bacteriocin-type signal sequence-containing protein</fullName>
    </recommendedName>
</protein>
<sequence length="49" mass="5686">MKFESIKNEKFEMLTSEELNQIKGGTAPSVVLTYDDVKNDEEEKDRYAD</sequence>
<gene>
    <name evidence="1" type="ORF">ACFQ21_11120</name>
</gene>
<proteinExistence type="predicted"/>
<organism evidence="1 2">
    <name type="scientific">Ohtaekwangia kribbensis</name>
    <dbReference type="NCBI Taxonomy" id="688913"/>
    <lineage>
        <taxon>Bacteria</taxon>
        <taxon>Pseudomonadati</taxon>
        <taxon>Bacteroidota</taxon>
        <taxon>Cytophagia</taxon>
        <taxon>Cytophagales</taxon>
        <taxon>Fulvivirgaceae</taxon>
        <taxon>Ohtaekwangia</taxon>
    </lineage>
</organism>
<dbReference type="Proteomes" id="UP001597112">
    <property type="component" value="Unassembled WGS sequence"/>
</dbReference>
<reference evidence="2" key="1">
    <citation type="journal article" date="2019" name="Int. J. Syst. Evol. Microbiol.">
        <title>The Global Catalogue of Microorganisms (GCM) 10K type strain sequencing project: providing services to taxonomists for standard genome sequencing and annotation.</title>
        <authorList>
            <consortium name="The Broad Institute Genomics Platform"/>
            <consortium name="The Broad Institute Genome Sequencing Center for Infectious Disease"/>
            <person name="Wu L."/>
            <person name="Ma J."/>
        </authorList>
    </citation>
    <scope>NUCLEOTIDE SEQUENCE [LARGE SCALE GENOMIC DNA]</scope>
    <source>
        <strain evidence="2">CCUG 58938</strain>
    </source>
</reference>
<evidence type="ECO:0000313" key="1">
    <source>
        <dbReference type="EMBL" id="MFD0999861.1"/>
    </source>
</evidence>
<dbReference type="EMBL" id="JBHTKA010000003">
    <property type="protein sequence ID" value="MFD0999861.1"/>
    <property type="molecule type" value="Genomic_DNA"/>
</dbReference>
<evidence type="ECO:0000313" key="2">
    <source>
        <dbReference type="Proteomes" id="UP001597112"/>
    </source>
</evidence>
<comment type="caution">
    <text evidence="1">The sequence shown here is derived from an EMBL/GenBank/DDBJ whole genome shotgun (WGS) entry which is preliminary data.</text>
</comment>
<dbReference type="RefSeq" id="WP_377578941.1">
    <property type="nucleotide sequence ID" value="NZ_JBHTKA010000003.1"/>
</dbReference>